<reference evidence="2 3" key="1">
    <citation type="submission" date="2024-10" db="EMBL/GenBank/DDBJ databases">
        <title>Isolation, draft genome sequencing and identification of Phyllobacterium sp. NSA23, isolated from leaf soil.</title>
        <authorList>
            <person name="Akita H."/>
        </authorList>
    </citation>
    <scope>NUCLEOTIDE SEQUENCE [LARGE SCALE GENOMIC DNA]</scope>
    <source>
        <strain evidence="2 3">NSA23</strain>
    </source>
</reference>
<protein>
    <submittedName>
        <fullName evidence="2">DUF6356 family protein</fullName>
    </submittedName>
</protein>
<dbReference type="RefSeq" id="WP_407865665.1">
    <property type="nucleotide sequence ID" value="NZ_BAAFZP010000001.1"/>
</dbReference>
<dbReference type="InterPro" id="IPR045936">
    <property type="entry name" value="DUF6356"/>
</dbReference>
<keyword evidence="1" id="KW-1133">Transmembrane helix</keyword>
<dbReference type="Proteomes" id="UP001628091">
    <property type="component" value="Unassembled WGS sequence"/>
</dbReference>
<keyword evidence="1" id="KW-0812">Transmembrane</keyword>
<feature type="transmembrane region" description="Helical" evidence="1">
    <location>
        <begin position="25"/>
        <end position="51"/>
    </location>
</feature>
<proteinExistence type="predicted"/>
<keyword evidence="1" id="KW-0472">Membrane</keyword>
<keyword evidence="3" id="KW-1185">Reference proteome</keyword>
<name>A0ABQ0H2M1_9HYPH</name>
<gene>
    <name evidence="2" type="ORF">PPNSA23_31130</name>
</gene>
<dbReference type="EMBL" id="BAAFZP010000001">
    <property type="protein sequence ID" value="GAB1583170.1"/>
    <property type="molecule type" value="Genomic_DNA"/>
</dbReference>
<evidence type="ECO:0000313" key="2">
    <source>
        <dbReference type="EMBL" id="GAB1583170.1"/>
    </source>
</evidence>
<sequence length="71" mass="7983">MTTRITRLFTDHPASVDETYLEHMAFAAGFSVKLFAAALAAMIHAVLPFLFEKTASGIIRTLYERTHNRGR</sequence>
<accession>A0ABQ0H2M1</accession>
<comment type="caution">
    <text evidence="2">The sequence shown here is derived from an EMBL/GenBank/DDBJ whole genome shotgun (WGS) entry which is preliminary data.</text>
</comment>
<evidence type="ECO:0000256" key="1">
    <source>
        <dbReference type="SAM" id="Phobius"/>
    </source>
</evidence>
<dbReference type="Pfam" id="PF19883">
    <property type="entry name" value="DUF6356"/>
    <property type="match status" value="1"/>
</dbReference>
<organism evidence="2 3">
    <name type="scientific">Phyllobacterium phragmitis</name>
    <dbReference type="NCBI Taxonomy" id="2670329"/>
    <lineage>
        <taxon>Bacteria</taxon>
        <taxon>Pseudomonadati</taxon>
        <taxon>Pseudomonadota</taxon>
        <taxon>Alphaproteobacteria</taxon>
        <taxon>Hyphomicrobiales</taxon>
        <taxon>Phyllobacteriaceae</taxon>
        <taxon>Phyllobacterium</taxon>
    </lineage>
</organism>
<evidence type="ECO:0000313" key="3">
    <source>
        <dbReference type="Proteomes" id="UP001628091"/>
    </source>
</evidence>